<dbReference type="PROSITE" id="PS00022">
    <property type="entry name" value="EGF_1"/>
    <property type="match status" value="2"/>
</dbReference>
<evidence type="ECO:0000313" key="5">
    <source>
        <dbReference type="EMBL" id="EKX35128.1"/>
    </source>
</evidence>
<feature type="disulfide bond" evidence="3">
    <location>
        <begin position="1087"/>
        <end position="1096"/>
    </location>
</feature>
<feature type="domain" description="EGF-like" evidence="4">
    <location>
        <begin position="1140"/>
        <end position="1175"/>
    </location>
</feature>
<dbReference type="RefSeq" id="XP_005822108.1">
    <property type="nucleotide sequence ID" value="XM_005822051.1"/>
</dbReference>
<dbReference type="InterPro" id="IPR050969">
    <property type="entry name" value="Dev_Signal_Modulators"/>
</dbReference>
<dbReference type="OrthoDB" id="527990at2759"/>
<dbReference type="STRING" id="905079.L1IFV5"/>
<feature type="disulfide bond" evidence="3">
    <location>
        <begin position="1165"/>
        <end position="1174"/>
    </location>
</feature>
<dbReference type="eggNOG" id="KOG1225">
    <property type="taxonomic scope" value="Eukaryota"/>
</dbReference>
<evidence type="ECO:0000256" key="1">
    <source>
        <dbReference type="ARBA" id="ARBA00022729"/>
    </source>
</evidence>
<keyword evidence="1" id="KW-0732">Signal</keyword>
<dbReference type="SMART" id="SM00181">
    <property type="entry name" value="EGF"/>
    <property type="match status" value="5"/>
</dbReference>
<sequence length="1844" mass="205517">MITYRFNTPSTPPYTTACGEGGIDGGATCPTYPSKLYYKNAGEFDQAVAFIGRYGNHTPAGNYVVLYDGEGEIQFGGDASVIPRVPNDKYSDARDIYISVSPAIGVEVRIVRTNETNPVRNIRILPLDGPDFLSTSTFTSVFLEALRGLQVIRFGFWQETVRPGDDGPANNAPRLWKHRALPEGPQGHQQWRKALVDPGVAIELMVELANTLHASPWFCMPPPSPESVSSTDVFDDYNSKFATLVGTTLDPSLQVYVEWSSGTGYANWDKTKSLAVFRAWTKTFNDLRASNMSVPRLVRVVSTTKFVSEITDHFGSDLQFVDAFGVSAKFGMETTDVVNDPTGEWFQDFDFPLKHPNITVNEILDLMRENSMHSEQKLNTLIQRFRAIYLIKTGRPDVPVLAYRGGSWVNARSFGHRAAVYNIQMCISRDVFPCETTYGYGVLDGPLTASTTLVTATANAALELQLEQKLINASRHPRMTGIYMDFIERWRRIGGGVFVTSELYKPAGICPTGGKDCANNGLMESLSDSPKLRAVKNYINGVPLIEPFTSADLHQEAEVPCSPACVHGTCWQGACECWRGFAGASCTEVVPRPNQCEHDIGMNVGGISDWSTEWTFVDVFKASRDWIPQDFTSFTWATGIPIEVSDLGDNDYPTRLKPNQRVGTMMIRDLYGHAPAGVYVVTYDGDGILSPIMSDIKSVRRGVGRMEVEVQPSTVFNNGFFLVIERTNPADPIRNIRVIMPGFEHRAKSFPFHPWYLQSIEHYRALRFMDWDGVPIELMVRLANEIGADPWFTVPYNADDEFVREMAGLVLSTLRKDVKVYLEWTNEAWHTGFEGGKYAQLMGLQLGLQQGGWYGGDANEARFCYIGYRTAQIARIWKQVFGAEADRVIVVASTQAVWTIVTDKLLSCQDAYKDIDVVGIAPYFGGYDPKNASLTLDILFRETIPKSIAEGRALLVEHGRIASRYNKTLVLYESGQSLVGDGSAKDLGILANRDERMGLMYQMYYKDMLNIGMRGIKMHFSSAGRPSKYGSWGLLEATDQNRAFAYKYQALLQHMEDEFNCIIRPYGGCPNNCSSHGECLSSGACACYYGYEGSDCSVIRYMDVVDCGYKCTFDQGSCDLLRTEDEITRYFGCHCEDGFFGVTCSLFNDTCNGNGEAIDLDVCSCYPGYAGDHCEFDCSCNGHGRCSADQSSCICDKGWRAGAGGCEWDCDCPDGVECIGPGECGCLPACQHGTCHHGSCLCWVGAEGRACEVLKNESDGRTGVGLNLGGAAYWSTQWIFTDAMKQSSEWFAHRADDMGPGAWDTGEPIYVDGKGWPVRLGPRQALGKLLMRNVLQHAPTGTFTVEYEGKGSMTFGFDSKVVTRSKNRMEVVFRPSVDWTCAESFQAYCGDNGMYLKIEESDPRDPIRNIRILAPGLASLGSHSEFHPWFLRDIAPFGILRFMDWQGTNDATVQEWKDRTRTDFASQANVNKLKDAGMALEHMISVSNILRSSPWFCIPHTASDDYVRQMARLVRETLRKDVKVYVEHSNEVWTSGHKSGAYCEQRGLELGLSSDKNEARWRYNALRSRQIWDMWREEFKEEPSRVVRVLSTWAISPRTTTTMLQFNETWRATDLLATTGYLDCRGLGSDRKTQALTMTVAAILDECEKSVDDVIASYQEHKNIADQYNIPVGFYEAGPGLVEASAISSGSFTASLTRKFIEAHRSPRMGDIYRSLLSRLNASGLLSPRSPWMHFSSVGNPTQYGSWGALEYTGQPREEAHKYRALLPFLSERTRMQQTCVNLSLPSRPSVLLLQQGFYGPPAVTSPRAGDVWGEGERRMVRWDAAGAGARQFVQVSLWHLTDC</sequence>
<keyword evidence="7" id="KW-1185">Reference proteome</keyword>
<gene>
    <name evidence="5" type="ORF">GUITHDRAFT_80080</name>
</gene>
<dbReference type="EnsemblProtists" id="EKX35128">
    <property type="protein sequence ID" value="EKX35128"/>
    <property type="gene ID" value="GUITHDRAFT_80080"/>
</dbReference>
<organism evidence="5">
    <name type="scientific">Guillardia theta (strain CCMP2712)</name>
    <name type="common">Cryptophyte</name>
    <dbReference type="NCBI Taxonomy" id="905079"/>
    <lineage>
        <taxon>Eukaryota</taxon>
        <taxon>Cryptophyceae</taxon>
        <taxon>Pyrenomonadales</taxon>
        <taxon>Geminigeraceae</taxon>
        <taxon>Guillardia</taxon>
    </lineage>
</organism>
<dbReference type="PANTHER" id="PTHR14949">
    <property type="entry name" value="EGF-LIKE-DOMAIN, MULTIPLE 7, 8"/>
    <property type="match status" value="1"/>
</dbReference>
<feature type="disulfide bond" evidence="3">
    <location>
        <begin position="1069"/>
        <end position="1079"/>
    </location>
</feature>
<comment type="caution">
    <text evidence="3">Lacks conserved residue(s) required for the propagation of feature annotation.</text>
</comment>
<proteinExistence type="predicted"/>
<dbReference type="PaxDb" id="55529-EKX35128"/>
<reference evidence="6" key="3">
    <citation type="submission" date="2016-03" db="UniProtKB">
        <authorList>
            <consortium name="EnsemblProtists"/>
        </authorList>
    </citation>
    <scope>IDENTIFICATION</scope>
</reference>
<dbReference type="InterPro" id="IPR000742">
    <property type="entry name" value="EGF"/>
</dbReference>
<name>L1IFV5_GUITC</name>
<reference evidence="5 7" key="1">
    <citation type="journal article" date="2012" name="Nature">
        <title>Algal genomes reveal evolutionary mosaicism and the fate of nucleomorphs.</title>
        <authorList>
            <consortium name="DOE Joint Genome Institute"/>
            <person name="Curtis B.A."/>
            <person name="Tanifuji G."/>
            <person name="Burki F."/>
            <person name="Gruber A."/>
            <person name="Irimia M."/>
            <person name="Maruyama S."/>
            <person name="Arias M.C."/>
            <person name="Ball S.G."/>
            <person name="Gile G.H."/>
            <person name="Hirakawa Y."/>
            <person name="Hopkins J.F."/>
            <person name="Kuo A."/>
            <person name="Rensing S.A."/>
            <person name="Schmutz J."/>
            <person name="Symeonidi A."/>
            <person name="Elias M."/>
            <person name="Eveleigh R.J."/>
            <person name="Herman E.K."/>
            <person name="Klute M.J."/>
            <person name="Nakayama T."/>
            <person name="Obornik M."/>
            <person name="Reyes-Prieto A."/>
            <person name="Armbrust E.V."/>
            <person name="Aves S.J."/>
            <person name="Beiko R.G."/>
            <person name="Coutinho P."/>
            <person name="Dacks J.B."/>
            <person name="Durnford D.G."/>
            <person name="Fast N.M."/>
            <person name="Green B.R."/>
            <person name="Grisdale C.J."/>
            <person name="Hempel F."/>
            <person name="Henrissat B."/>
            <person name="Hoppner M.P."/>
            <person name="Ishida K."/>
            <person name="Kim E."/>
            <person name="Koreny L."/>
            <person name="Kroth P.G."/>
            <person name="Liu Y."/>
            <person name="Malik S.B."/>
            <person name="Maier U.G."/>
            <person name="McRose D."/>
            <person name="Mock T."/>
            <person name="Neilson J.A."/>
            <person name="Onodera N.T."/>
            <person name="Poole A.M."/>
            <person name="Pritham E.J."/>
            <person name="Richards T.A."/>
            <person name="Rocap G."/>
            <person name="Roy S.W."/>
            <person name="Sarai C."/>
            <person name="Schaack S."/>
            <person name="Shirato S."/>
            <person name="Slamovits C.H."/>
            <person name="Spencer D.F."/>
            <person name="Suzuki S."/>
            <person name="Worden A.Z."/>
            <person name="Zauner S."/>
            <person name="Barry K."/>
            <person name="Bell C."/>
            <person name="Bharti A.K."/>
            <person name="Crow J.A."/>
            <person name="Grimwood J."/>
            <person name="Kramer R."/>
            <person name="Lindquist E."/>
            <person name="Lucas S."/>
            <person name="Salamov A."/>
            <person name="McFadden G.I."/>
            <person name="Lane C.E."/>
            <person name="Keeling P.J."/>
            <person name="Gray M.W."/>
            <person name="Grigoriev I.V."/>
            <person name="Archibald J.M."/>
        </authorList>
    </citation>
    <scope>NUCLEOTIDE SEQUENCE</scope>
    <source>
        <strain evidence="5 7">CCMP2712</strain>
    </source>
</reference>
<evidence type="ECO:0000313" key="6">
    <source>
        <dbReference type="EnsemblProtists" id="EKX35128"/>
    </source>
</evidence>
<protein>
    <recommendedName>
        <fullName evidence="4">EGF-like domain-containing protein</fullName>
    </recommendedName>
</protein>
<dbReference type="PANTHER" id="PTHR14949:SF56">
    <property type="entry name" value="EGF-LIKE-DOMAIN, MULTIPLE 7"/>
    <property type="match status" value="1"/>
</dbReference>
<evidence type="ECO:0000313" key="7">
    <source>
        <dbReference type="Proteomes" id="UP000011087"/>
    </source>
</evidence>
<dbReference type="KEGG" id="gtt:GUITHDRAFT_80080"/>
<dbReference type="EMBL" id="JH993096">
    <property type="protein sequence ID" value="EKX35128.1"/>
    <property type="molecule type" value="Genomic_DNA"/>
</dbReference>
<evidence type="ECO:0000256" key="3">
    <source>
        <dbReference type="PROSITE-ProRule" id="PRU00076"/>
    </source>
</evidence>
<accession>L1IFV5</accession>
<dbReference type="Pfam" id="PF23106">
    <property type="entry name" value="EGF_Teneurin"/>
    <property type="match status" value="1"/>
</dbReference>
<keyword evidence="3" id="KW-0245">EGF-like domain</keyword>
<dbReference type="HOGENOM" id="CLU_237072_0_0_1"/>
<dbReference type="PROSITE" id="PS50026">
    <property type="entry name" value="EGF_3"/>
    <property type="match status" value="2"/>
</dbReference>
<dbReference type="GeneID" id="17291893"/>
<dbReference type="Gene3D" id="2.10.25.10">
    <property type="entry name" value="Laminin"/>
    <property type="match status" value="2"/>
</dbReference>
<keyword evidence="2 3" id="KW-1015">Disulfide bond</keyword>
<reference evidence="7" key="2">
    <citation type="submission" date="2012-11" db="EMBL/GenBank/DDBJ databases">
        <authorList>
            <person name="Kuo A."/>
            <person name="Curtis B.A."/>
            <person name="Tanifuji G."/>
            <person name="Burki F."/>
            <person name="Gruber A."/>
            <person name="Irimia M."/>
            <person name="Maruyama S."/>
            <person name="Arias M.C."/>
            <person name="Ball S.G."/>
            <person name="Gile G.H."/>
            <person name="Hirakawa Y."/>
            <person name="Hopkins J.F."/>
            <person name="Rensing S.A."/>
            <person name="Schmutz J."/>
            <person name="Symeonidi A."/>
            <person name="Elias M."/>
            <person name="Eveleigh R.J."/>
            <person name="Herman E.K."/>
            <person name="Klute M.J."/>
            <person name="Nakayama T."/>
            <person name="Obornik M."/>
            <person name="Reyes-Prieto A."/>
            <person name="Armbrust E.V."/>
            <person name="Aves S.J."/>
            <person name="Beiko R.G."/>
            <person name="Coutinho P."/>
            <person name="Dacks J.B."/>
            <person name="Durnford D.G."/>
            <person name="Fast N.M."/>
            <person name="Green B.R."/>
            <person name="Grisdale C."/>
            <person name="Hempe F."/>
            <person name="Henrissat B."/>
            <person name="Hoppner M.P."/>
            <person name="Ishida K.-I."/>
            <person name="Kim E."/>
            <person name="Koreny L."/>
            <person name="Kroth P.G."/>
            <person name="Liu Y."/>
            <person name="Malik S.-B."/>
            <person name="Maier U.G."/>
            <person name="McRose D."/>
            <person name="Mock T."/>
            <person name="Neilson J.A."/>
            <person name="Onodera N.T."/>
            <person name="Poole A.M."/>
            <person name="Pritham E.J."/>
            <person name="Richards T.A."/>
            <person name="Rocap G."/>
            <person name="Roy S.W."/>
            <person name="Sarai C."/>
            <person name="Schaack S."/>
            <person name="Shirato S."/>
            <person name="Slamovits C.H."/>
            <person name="Spencer D.F."/>
            <person name="Suzuki S."/>
            <person name="Worden A.Z."/>
            <person name="Zauner S."/>
            <person name="Barry K."/>
            <person name="Bell C."/>
            <person name="Bharti A.K."/>
            <person name="Crow J.A."/>
            <person name="Grimwood J."/>
            <person name="Kramer R."/>
            <person name="Lindquist E."/>
            <person name="Lucas S."/>
            <person name="Salamov A."/>
            <person name="McFadden G.I."/>
            <person name="Lane C.E."/>
            <person name="Keeling P.J."/>
            <person name="Gray M.W."/>
            <person name="Grigoriev I.V."/>
            <person name="Archibald J.M."/>
        </authorList>
    </citation>
    <scope>NUCLEOTIDE SEQUENCE</scope>
    <source>
        <strain evidence="7">CCMP2712</strain>
    </source>
</reference>
<dbReference type="OMA" id="ENCHYAN"/>
<evidence type="ECO:0000256" key="2">
    <source>
        <dbReference type="ARBA" id="ARBA00023157"/>
    </source>
</evidence>
<dbReference type="PROSITE" id="PS01186">
    <property type="entry name" value="EGF_2"/>
    <property type="match status" value="1"/>
</dbReference>
<feature type="domain" description="EGF-like" evidence="4">
    <location>
        <begin position="1065"/>
        <end position="1097"/>
    </location>
</feature>
<feature type="non-terminal residue" evidence="5">
    <location>
        <position position="1"/>
    </location>
</feature>
<evidence type="ECO:0000259" key="4">
    <source>
        <dbReference type="PROSITE" id="PS50026"/>
    </source>
</evidence>
<dbReference type="Proteomes" id="UP000011087">
    <property type="component" value="Unassembled WGS sequence"/>
</dbReference>